<name>A0ABW4XK49_9GAMM</name>
<organism evidence="1 2">
    <name type="scientific">Corallincola platygyrae</name>
    <dbReference type="NCBI Taxonomy" id="1193278"/>
    <lineage>
        <taxon>Bacteria</taxon>
        <taxon>Pseudomonadati</taxon>
        <taxon>Pseudomonadota</taxon>
        <taxon>Gammaproteobacteria</taxon>
        <taxon>Alteromonadales</taxon>
        <taxon>Psychromonadaceae</taxon>
        <taxon>Corallincola</taxon>
    </lineage>
</organism>
<comment type="caution">
    <text evidence="1">The sequence shown here is derived from an EMBL/GenBank/DDBJ whole genome shotgun (WGS) entry which is preliminary data.</text>
</comment>
<dbReference type="PROSITE" id="PS51257">
    <property type="entry name" value="PROKAR_LIPOPROTEIN"/>
    <property type="match status" value="1"/>
</dbReference>
<keyword evidence="2" id="KW-1185">Reference proteome</keyword>
<evidence type="ECO:0000313" key="2">
    <source>
        <dbReference type="Proteomes" id="UP001597380"/>
    </source>
</evidence>
<dbReference type="RefSeq" id="WP_345338814.1">
    <property type="nucleotide sequence ID" value="NZ_BAABLI010000007.1"/>
</dbReference>
<gene>
    <name evidence="1" type="ORF">ACFSJ3_01505</name>
</gene>
<protein>
    <submittedName>
        <fullName evidence="1">Esterase/lipase family protein</fullName>
    </submittedName>
</protein>
<sequence>MSGAKASLILAVVIWALGGCSFIKLSSDLEAIKKQYRLIDGEVLSAEESSNTAPIVLVRYYQQGERHIARMYERLPDNNQFLVLLDSQPSYLIAIEDENRNGKYDKGERYGQYGEPTALTIDSPISDISIELNQIEPLSSTFVTDVLSFGIAYLPARQVNQMGAVSNLSELNIGLSGGKMGVWQPNKFLETKPLGILQLQPYSKDKTPVLFIHGMGGFPEQFSDFIDRLDRTRYQPWVYSYPSGMRLGLVSYHLNLLLGHLYEEYQFSEIDIVAHSMGGLVSKGALLRCGSSCPFSGVLTSIATPWSGHKSAKTGVAMAPLAVPSWFDMQPESQFLKWLELEKLPDSFKFNMAFAYRSKGLSRENNDGAVTLESQLAIHAQEDALDIRGFNETHTSILKSKEVYEWWVSTH</sequence>
<dbReference type="Gene3D" id="3.40.50.1820">
    <property type="entry name" value="alpha/beta hydrolase"/>
    <property type="match status" value="1"/>
</dbReference>
<proteinExistence type="predicted"/>
<dbReference type="EMBL" id="JBHUHT010000004">
    <property type="protein sequence ID" value="MFD2094648.1"/>
    <property type="molecule type" value="Genomic_DNA"/>
</dbReference>
<evidence type="ECO:0000313" key="1">
    <source>
        <dbReference type="EMBL" id="MFD2094648.1"/>
    </source>
</evidence>
<dbReference type="InterPro" id="IPR029058">
    <property type="entry name" value="AB_hydrolase_fold"/>
</dbReference>
<accession>A0ABW4XK49</accession>
<dbReference type="Proteomes" id="UP001597380">
    <property type="component" value="Unassembled WGS sequence"/>
</dbReference>
<dbReference type="SUPFAM" id="SSF53474">
    <property type="entry name" value="alpha/beta-Hydrolases"/>
    <property type="match status" value="1"/>
</dbReference>
<reference evidence="2" key="1">
    <citation type="journal article" date="2019" name="Int. J. Syst. Evol. Microbiol.">
        <title>The Global Catalogue of Microorganisms (GCM) 10K type strain sequencing project: providing services to taxonomists for standard genome sequencing and annotation.</title>
        <authorList>
            <consortium name="The Broad Institute Genomics Platform"/>
            <consortium name="The Broad Institute Genome Sequencing Center for Infectious Disease"/>
            <person name="Wu L."/>
            <person name="Ma J."/>
        </authorList>
    </citation>
    <scope>NUCLEOTIDE SEQUENCE [LARGE SCALE GENOMIC DNA]</scope>
    <source>
        <strain evidence="2">CGMCC 1.10992</strain>
    </source>
</reference>